<accession>A0ABP4QNU0</accession>
<evidence type="ECO:0000313" key="2">
    <source>
        <dbReference type="EMBL" id="GAA1612630.1"/>
    </source>
</evidence>
<organism evidence="2 3">
    <name type="scientific">Nonomuraea maheshkhaliensis</name>
    <dbReference type="NCBI Taxonomy" id="419590"/>
    <lineage>
        <taxon>Bacteria</taxon>
        <taxon>Bacillati</taxon>
        <taxon>Actinomycetota</taxon>
        <taxon>Actinomycetes</taxon>
        <taxon>Streptosporangiales</taxon>
        <taxon>Streptosporangiaceae</taxon>
        <taxon>Nonomuraea</taxon>
    </lineage>
</organism>
<reference evidence="3" key="1">
    <citation type="journal article" date="2019" name="Int. J. Syst. Evol. Microbiol.">
        <title>The Global Catalogue of Microorganisms (GCM) 10K type strain sequencing project: providing services to taxonomists for standard genome sequencing and annotation.</title>
        <authorList>
            <consortium name="The Broad Institute Genomics Platform"/>
            <consortium name="The Broad Institute Genome Sequencing Center for Infectious Disease"/>
            <person name="Wu L."/>
            <person name="Ma J."/>
        </authorList>
    </citation>
    <scope>NUCLEOTIDE SEQUENCE [LARGE SCALE GENOMIC DNA]</scope>
    <source>
        <strain evidence="3">JCM 13929</strain>
    </source>
</reference>
<keyword evidence="3" id="KW-1185">Reference proteome</keyword>
<proteinExistence type="predicted"/>
<sequence length="63" mass="7105">MEPGPSSAGLMRPDAVARPTRLRKGIKFRPIPGLPRRVELRHGVRQRRWEVSLKDFTTDGPSA</sequence>
<evidence type="ECO:0000256" key="1">
    <source>
        <dbReference type="SAM" id="MobiDB-lite"/>
    </source>
</evidence>
<evidence type="ECO:0000313" key="3">
    <source>
        <dbReference type="Proteomes" id="UP001500064"/>
    </source>
</evidence>
<evidence type="ECO:0008006" key="4">
    <source>
        <dbReference type="Google" id="ProtNLM"/>
    </source>
</evidence>
<feature type="region of interest" description="Disordered" evidence="1">
    <location>
        <begin position="1"/>
        <end position="24"/>
    </location>
</feature>
<gene>
    <name evidence="2" type="ORF">GCM10009733_005840</name>
</gene>
<dbReference type="EMBL" id="BAAAMU010000002">
    <property type="protein sequence ID" value="GAA1612630.1"/>
    <property type="molecule type" value="Genomic_DNA"/>
</dbReference>
<protein>
    <recommendedName>
        <fullName evidence="4">Transposase</fullName>
    </recommendedName>
</protein>
<dbReference type="Proteomes" id="UP001500064">
    <property type="component" value="Unassembled WGS sequence"/>
</dbReference>
<name>A0ABP4QNU0_9ACTN</name>
<comment type="caution">
    <text evidence="2">The sequence shown here is derived from an EMBL/GenBank/DDBJ whole genome shotgun (WGS) entry which is preliminary data.</text>
</comment>